<comment type="caution">
    <text evidence="3">The sequence shown here is derived from an EMBL/GenBank/DDBJ whole genome shotgun (WGS) entry which is preliminary data.</text>
</comment>
<dbReference type="AlphaFoldDB" id="A0A9X3XC49"/>
<feature type="region of interest" description="Disordered" evidence="1">
    <location>
        <begin position="122"/>
        <end position="206"/>
    </location>
</feature>
<feature type="compositionally biased region" description="Low complexity" evidence="1">
    <location>
        <begin position="165"/>
        <end position="206"/>
    </location>
</feature>
<organism evidence="3 4">
    <name type="scientific">Polyangium jinanense</name>
    <dbReference type="NCBI Taxonomy" id="2829994"/>
    <lineage>
        <taxon>Bacteria</taxon>
        <taxon>Pseudomonadati</taxon>
        <taxon>Myxococcota</taxon>
        <taxon>Polyangia</taxon>
        <taxon>Polyangiales</taxon>
        <taxon>Polyangiaceae</taxon>
        <taxon>Polyangium</taxon>
    </lineage>
</organism>
<evidence type="ECO:0000313" key="4">
    <source>
        <dbReference type="Proteomes" id="UP001151081"/>
    </source>
</evidence>
<proteinExistence type="predicted"/>
<dbReference type="EMBL" id="JAGTJJ010000040">
    <property type="protein sequence ID" value="MDC3986575.1"/>
    <property type="molecule type" value="Genomic_DNA"/>
</dbReference>
<accession>A0A9X3XC49</accession>
<protein>
    <recommendedName>
        <fullName evidence="5">Lipoprotein</fullName>
    </recommendedName>
</protein>
<evidence type="ECO:0000256" key="1">
    <source>
        <dbReference type="SAM" id="MobiDB-lite"/>
    </source>
</evidence>
<evidence type="ECO:0008006" key="5">
    <source>
        <dbReference type="Google" id="ProtNLM"/>
    </source>
</evidence>
<evidence type="ECO:0000256" key="2">
    <source>
        <dbReference type="SAM" id="SignalP"/>
    </source>
</evidence>
<gene>
    <name evidence="3" type="ORF">KEG57_39230</name>
</gene>
<feature type="signal peptide" evidence="2">
    <location>
        <begin position="1"/>
        <end position="19"/>
    </location>
</feature>
<reference evidence="3 4" key="1">
    <citation type="submission" date="2021-04" db="EMBL/GenBank/DDBJ databases">
        <title>Genome analysis of Polyangium sp.</title>
        <authorList>
            <person name="Li Y."/>
            <person name="Wang J."/>
        </authorList>
    </citation>
    <scope>NUCLEOTIDE SEQUENCE [LARGE SCALE GENOMIC DNA]</scope>
    <source>
        <strain evidence="3 4">SDU14</strain>
    </source>
</reference>
<sequence length="206" mass="21713">MQRVVLFSAATAAIFVACAAPPRFQDMRTPSGEFCTDMPIFAGKTQPDREFHRLEPVQSEPGARTEPERLRSLRKAACMAGGDAVIEAIEEEIRLPDASYGKVATGTAIVWIRREGVSSKPLDLGAKTEADKAQEPVPAADPNPPKEATPLNTAVEVKSPPPQPTAAATTAPTPTAAATTTPAPTPTTSSTSTTKTKTTTKTTTKK</sequence>
<keyword evidence="4" id="KW-1185">Reference proteome</keyword>
<dbReference type="RefSeq" id="WP_272425198.1">
    <property type="nucleotide sequence ID" value="NZ_JAGTJJ010000040.1"/>
</dbReference>
<evidence type="ECO:0000313" key="3">
    <source>
        <dbReference type="EMBL" id="MDC3986575.1"/>
    </source>
</evidence>
<feature type="chain" id="PRO_5040792019" description="Lipoprotein" evidence="2">
    <location>
        <begin position="20"/>
        <end position="206"/>
    </location>
</feature>
<dbReference type="Proteomes" id="UP001151081">
    <property type="component" value="Unassembled WGS sequence"/>
</dbReference>
<name>A0A9X3XC49_9BACT</name>
<dbReference type="PROSITE" id="PS51257">
    <property type="entry name" value="PROKAR_LIPOPROTEIN"/>
    <property type="match status" value="1"/>
</dbReference>
<keyword evidence="2" id="KW-0732">Signal</keyword>